<gene>
    <name evidence="2" type="ORF">MBM_00734</name>
</gene>
<reference evidence="2 3" key="1">
    <citation type="journal article" date="2012" name="BMC Genomics">
        <title>Sequencing the genome of Marssonina brunnea reveals fungus-poplar co-evolution.</title>
        <authorList>
            <person name="Zhu S."/>
            <person name="Cao Y.-Z."/>
            <person name="Jiang C."/>
            <person name="Tan B.-Y."/>
            <person name="Wang Z."/>
            <person name="Feng S."/>
            <person name="Zhang L."/>
            <person name="Su X.-H."/>
            <person name="Brejova B."/>
            <person name="Vinar T."/>
            <person name="Xu M."/>
            <person name="Wang M.-X."/>
            <person name="Zhang S.-G."/>
            <person name="Huang M.-R."/>
            <person name="Wu R."/>
            <person name="Zhou Y."/>
        </authorList>
    </citation>
    <scope>NUCLEOTIDE SEQUENCE [LARGE SCALE GENOMIC DNA]</scope>
    <source>
        <strain evidence="2 3">MB_m1</strain>
    </source>
</reference>
<dbReference type="AlphaFoldDB" id="K1X974"/>
<dbReference type="EMBL" id="JH921428">
    <property type="protein sequence ID" value="EKD21621.1"/>
    <property type="molecule type" value="Genomic_DNA"/>
</dbReference>
<proteinExistence type="predicted"/>
<name>K1X974_MARBU</name>
<sequence length="342" mass="38323">MMESTIVRGNQRGGGQRGHSRGGRRRSKTVATKRDHATLSPQALNLRPALFQHAENVWGHPTSTAEAFQSFEALHLERTYLLGSLQQQNQDATALLRKIAPLQERPLEDELPCVQRKTRKQIGWLKCRLDQTQKQEQSILARLGQISYEIQAKERWVQIEHERRQQEFYQQQQFFNYQQGVRHGMQQMQSIRLNPAQQEFQPQGYFPPLNQIPQMGWQGWYQQAQGPDHGCETLDAATGHCAELAAERATESSGSGDVSPRCARGSVAVESPEKPVLALRSASIPTFISPMSQLVHKRHSLSSLPVPGPSTNKCQFTADGLAAAETSDGKLDGGYLGFYVKP</sequence>
<dbReference type="GeneID" id="18756669"/>
<dbReference type="OrthoDB" id="5226586at2759"/>
<keyword evidence="3" id="KW-1185">Reference proteome</keyword>
<feature type="compositionally biased region" description="Basic residues" evidence="1">
    <location>
        <begin position="18"/>
        <end position="28"/>
    </location>
</feature>
<dbReference type="HOGENOM" id="CLU_811521_0_0_1"/>
<accession>K1X974</accession>
<feature type="region of interest" description="Disordered" evidence="1">
    <location>
        <begin position="1"/>
        <end position="36"/>
    </location>
</feature>
<protein>
    <submittedName>
        <fullName evidence="2">Uncharacterized protein</fullName>
    </submittedName>
</protein>
<dbReference type="Proteomes" id="UP000006753">
    <property type="component" value="Unassembled WGS sequence"/>
</dbReference>
<dbReference type="eggNOG" id="ENOG502RJQT">
    <property type="taxonomic scope" value="Eukaryota"/>
</dbReference>
<evidence type="ECO:0000256" key="1">
    <source>
        <dbReference type="SAM" id="MobiDB-lite"/>
    </source>
</evidence>
<dbReference type="InParanoid" id="K1X974"/>
<dbReference type="KEGG" id="mbe:MBM_00734"/>
<organism evidence="2 3">
    <name type="scientific">Marssonina brunnea f. sp. multigermtubi (strain MB_m1)</name>
    <name type="common">Marssonina leaf spot fungus</name>
    <dbReference type="NCBI Taxonomy" id="1072389"/>
    <lineage>
        <taxon>Eukaryota</taxon>
        <taxon>Fungi</taxon>
        <taxon>Dikarya</taxon>
        <taxon>Ascomycota</taxon>
        <taxon>Pezizomycotina</taxon>
        <taxon>Leotiomycetes</taxon>
        <taxon>Helotiales</taxon>
        <taxon>Drepanopezizaceae</taxon>
        <taxon>Drepanopeziza</taxon>
    </lineage>
</organism>
<evidence type="ECO:0000313" key="2">
    <source>
        <dbReference type="EMBL" id="EKD21621.1"/>
    </source>
</evidence>
<evidence type="ECO:0000313" key="3">
    <source>
        <dbReference type="Proteomes" id="UP000006753"/>
    </source>
</evidence>